<evidence type="ECO:0000313" key="1">
    <source>
        <dbReference type="EMBL" id="QGM46145.1"/>
    </source>
</evidence>
<dbReference type="AlphaFoldDB" id="A0A6B8KGP4"/>
<reference evidence="1 2" key="1">
    <citation type="submission" date="2019-11" db="EMBL/GenBank/DDBJ databases">
        <title>The genome sequence of Methylocystis heyeri.</title>
        <authorList>
            <person name="Oshkin I.Y."/>
            <person name="Miroshnikov K."/>
            <person name="Dedysh S.N."/>
        </authorList>
    </citation>
    <scope>NUCLEOTIDE SEQUENCE [LARGE SCALE GENOMIC DNA]</scope>
    <source>
        <strain evidence="1 2">H2</strain>
    </source>
</reference>
<protein>
    <submittedName>
        <fullName evidence="1">Uncharacterized protein</fullName>
    </submittedName>
</protein>
<dbReference type="KEGG" id="mhey:H2LOC_010805"/>
<sequence>METLDPEKVYNVRIAFQTSQLIAVLLYRLMSQKVLTHEVIEETCKGFDLKARPRSKILEVRKALAGHNVSPVTTSGVGYSLLPEDRDKLKNYVAEFQKEAA</sequence>
<evidence type="ECO:0000313" key="2">
    <source>
        <dbReference type="Proteomes" id="UP000309061"/>
    </source>
</evidence>
<proteinExistence type="predicted"/>
<gene>
    <name evidence="1" type="ORF">H2LOC_010805</name>
</gene>
<dbReference type="EMBL" id="CP046052">
    <property type="protein sequence ID" value="QGM46145.1"/>
    <property type="molecule type" value="Genomic_DNA"/>
</dbReference>
<dbReference type="Proteomes" id="UP000309061">
    <property type="component" value="Chromosome"/>
</dbReference>
<dbReference type="RefSeq" id="WP_136496400.1">
    <property type="nucleotide sequence ID" value="NZ_CP046052.1"/>
</dbReference>
<name>A0A6B8KGP4_9HYPH</name>
<accession>A0A6B8KGP4</accession>
<keyword evidence="2" id="KW-1185">Reference proteome</keyword>
<organism evidence="1 2">
    <name type="scientific">Methylocystis heyeri</name>
    <dbReference type="NCBI Taxonomy" id="391905"/>
    <lineage>
        <taxon>Bacteria</taxon>
        <taxon>Pseudomonadati</taxon>
        <taxon>Pseudomonadota</taxon>
        <taxon>Alphaproteobacteria</taxon>
        <taxon>Hyphomicrobiales</taxon>
        <taxon>Methylocystaceae</taxon>
        <taxon>Methylocystis</taxon>
    </lineage>
</organism>